<dbReference type="FunFam" id="2.70.70.10:FF:000006">
    <property type="entry name" value="M23 family peptidase"/>
    <property type="match status" value="1"/>
</dbReference>
<dbReference type="Gene3D" id="2.70.70.10">
    <property type="entry name" value="Glucose Permease (Domain IIA)"/>
    <property type="match status" value="1"/>
</dbReference>
<gene>
    <name evidence="3" type="ORF">HXL68_14220</name>
</gene>
<sequence>MPRHVVAAAFLFLALVISSSLFLSWLSVHLRLPLVEDLLVKLQLQESQKTRSYLDSNLQLMATRLGELQGQVLQLDALGDRVSGLAGIQRERPVEAAKAPQGGPYLPAPMNPYALQDEIDRLAGDVERYSDDLVYLEARLLDKRVKDRLLPTTLPVKDAALGSFFGYRTDPFAGLRSMHEGLDFSAEPGTPVVAAADGVVLAASFHPEYGNLVEVDHGQGLTTRYAHLSRMDVTPGALVKGGSRIGAVGNTGRSTGPHLHFEVRQFGVARDPAPFLRQGGEYAALKRR</sequence>
<dbReference type="GO" id="GO:0004222">
    <property type="term" value="F:metalloendopeptidase activity"/>
    <property type="evidence" value="ECO:0007669"/>
    <property type="project" value="TreeGrafter"/>
</dbReference>
<evidence type="ECO:0000313" key="3">
    <source>
        <dbReference type="EMBL" id="MBF1166184.1"/>
    </source>
</evidence>
<keyword evidence="1" id="KW-0732">Signal</keyword>
<proteinExistence type="predicted"/>
<dbReference type="PANTHER" id="PTHR21666:SF289">
    <property type="entry name" value="L-ALA--D-GLU ENDOPEPTIDASE"/>
    <property type="match status" value="1"/>
</dbReference>
<evidence type="ECO:0000256" key="1">
    <source>
        <dbReference type="ARBA" id="ARBA00022729"/>
    </source>
</evidence>
<organism evidence="3 4">
    <name type="scientific">Dechloromonas agitata</name>
    <dbReference type="NCBI Taxonomy" id="73030"/>
    <lineage>
        <taxon>Bacteria</taxon>
        <taxon>Pseudomonadati</taxon>
        <taxon>Pseudomonadota</taxon>
        <taxon>Betaproteobacteria</taxon>
        <taxon>Rhodocyclales</taxon>
        <taxon>Azonexaceae</taxon>
        <taxon>Dechloromonas</taxon>
    </lineage>
</organism>
<dbReference type="SUPFAM" id="SSF51261">
    <property type="entry name" value="Duplicated hybrid motif"/>
    <property type="match status" value="1"/>
</dbReference>
<feature type="domain" description="M23ase beta-sheet core" evidence="2">
    <location>
        <begin position="178"/>
        <end position="272"/>
    </location>
</feature>
<name>A0A930G077_9RHOO</name>
<protein>
    <submittedName>
        <fullName evidence="3">M23 family metallopeptidase</fullName>
    </submittedName>
</protein>
<dbReference type="InterPro" id="IPR050570">
    <property type="entry name" value="Cell_wall_metabolism_enzyme"/>
</dbReference>
<evidence type="ECO:0000313" key="4">
    <source>
        <dbReference type="Proteomes" id="UP000718593"/>
    </source>
</evidence>
<dbReference type="EMBL" id="JABZMI010000371">
    <property type="protein sequence ID" value="MBF1166184.1"/>
    <property type="molecule type" value="Genomic_DNA"/>
</dbReference>
<dbReference type="CDD" id="cd12797">
    <property type="entry name" value="M23_peptidase"/>
    <property type="match status" value="1"/>
</dbReference>
<reference evidence="3" key="1">
    <citation type="submission" date="2020-04" db="EMBL/GenBank/DDBJ databases">
        <title>Deep metagenomics examines the oral microbiome during advanced dental caries in children, revealing novel taxa and co-occurrences with host molecules.</title>
        <authorList>
            <person name="Baker J.L."/>
            <person name="Morton J.T."/>
            <person name="Dinis M."/>
            <person name="Alvarez R."/>
            <person name="Tran N.C."/>
            <person name="Knight R."/>
            <person name="Edlund A."/>
        </authorList>
    </citation>
    <scope>NUCLEOTIDE SEQUENCE</scope>
    <source>
        <strain evidence="3">JCVI_32_bin.24</strain>
    </source>
</reference>
<dbReference type="InterPro" id="IPR011055">
    <property type="entry name" value="Dup_hybrid_motif"/>
</dbReference>
<comment type="caution">
    <text evidence="3">The sequence shown here is derived from an EMBL/GenBank/DDBJ whole genome shotgun (WGS) entry which is preliminary data.</text>
</comment>
<dbReference type="AlphaFoldDB" id="A0A930G077"/>
<dbReference type="InterPro" id="IPR016047">
    <property type="entry name" value="M23ase_b-sheet_dom"/>
</dbReference>
<dbReference type="Proteomes" id="UP000718593">
    <property type="component" value="Unassembled WGS sequence"/>
</dbReference>
<dbReference type="PANTHER" id="PTHR21666">
    <property type="entry name" value="PEPTIDASE-RELATED"/>
    <property type="match status" value="1"/>
</dbReference>
<accession>A0A930G077</accession>
<evidence type="ECO:0000259" key="2">
    <source>
        <dbReference type="Pfam" id="PF01551"/>
    </source>
</evidence>
<dbReference type="Pfam" id="PF01551">
    <property type="entry name" value="Peptidase_M23"/>
    <property type="match status" value="1"/>
</dbReference>